<dbReference type="GO" id="GO:0046983">
    <property type="term" value="F:protein dimerization activity"/>
    <property type="evidence" value="ECO:0007669"/>
    <property type="project" value="InterPro"/>
</dbReference>
<dbReference type="InterPro" id="IPR045239">
    <property type="entry name" value="bHLH95_bHLH"/>
</dbReference>
<sequence length="249" mass="28081">MRIDQVRSSICTLGSSEAQMHTYDSSISIWGREFFQDSQVSNDRFLGRFAPLSTIEVPLPLNYLNAPGLMAGPSASLPDDTSPLILPIAPTSEAGKHHIRKRKIRSDEKSETYNKIYEWEQWNKKKAMSAELGSPPCQSNDQEQGSELQEKRVPVKRSQKIGDKITALQKLVSPFGKTNTASVLHEASVYIKYLQEQIQMLSTPYLTMRNLHSQGDARSNEDLRRRGLCLVPVSFTRNLANKDQTDELV</sequence>
<feature type="domain" description="BHLH" evidence="6">
    <location>
        <begin position="145"/>
        <end position="194"/>
    </location>
</feature>
<dbReference type="GO" id="GO:0000981">
    <property type="term" value="F:DNA-binding transcription factor activity, RNA polymerase II-specific"/>
    <property type="evidence" value="ECO:0007669"/>
    <property type="project" value="TreeGrafter"/>
</dbReference>
<evidence type="ECO:0000256" key="1">
    <source>
        <dbReference type="ARBA" id="ARBA00004123"/>
    </source>
</evidence>
<evidence type="ECO:0000256" key="4">
    <source>
        <dbReference type="ARBA" id="ARBA00023242"/>
    </source>
</evidence>
<evidence type="ECO:0000313" key="8">
    <source>
        <dbReference type="Proteomes" id="UP001417504"/>
    </source>
</evidence>
<keyword evidence="4" id="KW-0539">Nucleus</keyword>
<dbReference type="PANTHER" id="PTHR16223:SF138">
    <property type="entry name" value="TRANSCRIPTION FACTOR BHLH103-LIKE"/>
    <property type="match status" value="1"/>
</dbReference>
<evidence type="ECO:0000256" key="3">
    <source>
        <dbReference type="ARBA" id="ARBA00023163"/>
    </source>
</evidence>
<dbReference type="InterPro" id="IPR045843">
    <property type="entry name" value="IND-like"/>
</dbReference>
<dbReference type="PANTHER" id="PTHR16223">
    <property type="entry name" value="TRANSCRIPTION FACTOR BHLH83-RELATED"/>
    <property type="match status" value="1"/>
</dbReference>
<dbReference type="InterPro" id="IPR036638">
    <property type="entry name" value="HLH_DNA-bd_sf"/>
</dbReference>
<dbReference type="SUPFAM" id="SSF47459">
    <property type="entry name" value="HLH, helix-loop-helix DNA-binding domain"/>
    <property type="match status" value="1"/>
</dbReference>
<organism evidence="7 8">
    <name type="scientific">Stephania japonica</name>
    <dbReference type="NCBI Taxonomy" id="461633"/>
    <lineage>
        <taxon>Eukaryota</taxon>
        <taxon>Viridiplantae</taxon>
        <taxon>Streptophyta</taxon>
        <taxon>Embryophyta</taxon>
        <taxon>Tracheophyta</taxon>
        <taxon>Spermatophyta</taxon>
        <taxon>Magnoliopsida</taxon>
        <taxon>Ranunculales</taxon>
        <taxon>Menispermaceae</taxon>
        <taxon>Menispermoideae</taxon>
        <taxon>Cissampelideae</taxon>
        <taxon>Stephania</taxon>
    </lineage>
</organism>
<keyword evidence="2" id="KW-0805">Transcription regulation</keyword>
<evidence type="ECO:0000259" key="6">
    <source>
        <dbReference type="PROSITE" id="PS50888"/>
    </source>
</evidence>
<dbReference type="CDD" id="cd11393">
    <property type="entry name" value="bHLH_AtbHLH_like"/>
    <property type="match status" value="1"/>
</dbReference>
<dbReference type="PROSITE" id="PS50888">
    <property type="entry name" value="BHLH"/>
    <property type="match status" value="1"/>
</dbReference>
<dbReference type="Proteomes" id="UP001417504">
    <property type="component" value="Unassembled WGS sequence"/>
</dbReference>
<evidence type="ECO:0000313" key="7">
    <source>
        <dbReference type="EMBL" id="KAK9154238.1"/>
    </source>
</evidence>
<comment type="subcellular location">
    <subcellularLocation>
        <location evidence="1">Nucleus</location>
    </subcellularLocation>
</comment>
<keyword evidence="8" id="KW-1185">Reference proteome</keyword>
<evidence type="ECO:0000256" key="5">
    <source>
        <dbReference type="SAM" id="MobiDB-lite"/>
    </source>
</evidence>
<dbReference type="GO" id="GO:0005634">
    <property type="term" value="C:nucleus"/>
    <property type="evidence" value="ECO:0007669"/>
    <property type="project" value="UniProtKB-SubCell"/>
</dbReference>
<gene>
    <name evidence="7" type="ORF">Sjap_001718</name>
</gene>
<evidence type="ECO:0000256" key="2">
    <source>
        <dbReference type="ARBA" id="ARBA00023015"/>
    </source>
</evidence>
<dbReference type="AlphaFoldDB" id="A0AAP0PRS1"/>
<reference evidence="7 8" key="1">
    <citation type="submission" date="2024-01" db="EMBL/GenBank/DDBJ databases">
        <title>Genome assemblies of Stephania.</title>
        <authorList>
            <person name="Yang L."/>
        </authorList>
    </citation>
    <scope>NUCLEOTIDE SEQUENCE [LARGE SCALE GENOMIC DNA]</scope>
    <source>
        <strain evidence="7">QJT</strain>
        <tissue evidence="7">Leaf</tissue>
    </source>
</reference>
<accession>A0AAP0PRS1</accession>
<keyword evidence="3" id="KW-0804">Transcription</keyword>
<dbReference type="GO" id="GO:0000978">
    <property type="term" value="F:RNA polymerase II cis-regulatory region sequence-specific DNA binding"/>
    <property type="evidence" value="ECO:0007669"/>
    <property type="project" value="TreeGrafter"/>
</dbReference>
<protein>
    <recommendedName>
        <fullName evidence="6">BHLH domain-containing protein</fullName>
    </recommendedName>
</protein>
<dbReference type="Gene3D" id="4.10.280.10">
    <property type="entry name" value="Helix-loop-helix DNA-binding domain"/>
    <property type="match status" value="1"/>
</dbReference>
<feature type="compositionally biased region" description="Polar residues" evidence="5">
    <location>
        <begin position="136"/>
        <end position="147"/>
    </location>
</feature>
<feature type="region of interest" description="Disordered" evidence="5">
    <location>
        <begin position="130"/>
        <end position="156"/>
    </location>
</feature>
<proteinExistence type="predicted"/>
<name>A0AAP0PRS1_9MAGN</name>
<comment type="caution">
    <text evidence="7">The sequence shown here is derived from an EMBL/GenBank/DDBJ whole genome shotgun (WGS) entry which is preliminary data.</text>
</comment>
<dbReference type="InterPro" id="IPR011598">
    <property type="entry name" value="bHLH_dom"/>
</dbReference>
<dbReference type="EMBL" id="JBBNAE010000001">
    <property type="protein sequence ID" value="KAK9154238.1"/>
    <property type="molecule type" value="Genomic_DNA"/>
</dbReference>